<dbReference type="OrthoDB" id="8940851at2"/>
<keyword evidence="4" id="KW-1185">Reference proteome</keyword>
<keyword evidence="1" id="KW-0732">Signal</keyword>
<feature type="signal peptide" evidence="1">
    <location>
        <begin position="1"/>
        <end position="26"/>
    </location>
</feature>
<dbReference type="EMBL" id="SLZQ01000002">
    <property type="protein sequence ID" value="TCS38409.1"/>
    <property type="molecule type" value="Genomic_DNA"/>
</dbReference>
<dbReference type="Gene3D" id="3.30.160.670">
    <property type="match status" value="1"/>
</dbReference>
<comment type="caution">
    <text evidence="3">The sequence shown here is derived from an EMBL/GenBank/DDBJ whole genome shotgun (WGS) entry which is preliminary data.</text>
</comment>
<evidence type="ECO:0000256" key="1">
    <source>
        <dbReference type="SAM" id="SignalP"/>
    </source>
</evidence>
<protein>
    <submittedName>
        <fullName evidence="3">Uncharacterized protein DUF4136</fullName>
    </submittedName>
</protein>
<accession>A0A4R3I3B9</accession>
<dbReference type="Pfam" id="PF13590">
    <property type="entry name" value="DUF4136"/>
    <property type="match status" value="1"/>
</dbReference>
<dbReference type="RefSeq" id="WP_132257488.1">
    <property type="nucleotide sequence ID" value="NZ_SLZQ01000002.1"/>
</dbReference>
<dbReference type="Proteomes" id="UP000295382">
    <property type="component" value="Unassembled WGS sequence"/>
</dbReference>
<sequence length="224" mass="25400">MKRGFPLMFVALLAILLAGCSTPTIRSEVTAFHEWPAQLADKSFTFERSNAQNNDLEYRNYENLVRAELLRLGFTDASAAAKAALKVNLAYRITDRDVRVVEPVVVNPGGWGPPYGPFYGPRWPYRYYDPFWYDPFWYSPPVVSYSESNYRLYHRQLQVGITRAADGKKLYDVTVVSEGRSPSLAAVMPYMVKSAFADFPGRSGVPHQVTMEFKDDPAPKNIKP</sequence>
<reference evidence="3 4" key="1">
    <citation type="submission" date="2019-03" db="EMBL/GenBank/DDBJ databases">
        <title>Genomic Encyclopedia of Type Strains, Phase IV (KMG-IV): sequencing the most valuable type-strain genomes for metagenomic binning, comparative biology and taxonomic classification.</title>
        <authorList>
            <person name="Goeker M."/>
        </authorList>
    </citation>
    <scope>NUCLEOTIDE SEQUENCE [LARGE SCALE GENOMIC DNA]</scope>
    <source>
        <strain evidence="3 4">DSM 7445</strain>
    </source>
</reference>
<dbReference type="InterPro" id="IPR025411">
    <property type="entry name" value="DUF4136"/>
</dbReference>
<proteinExistence type="predicted"/>
<feature type="domain" description="DUF4136" evidence="2">
    <location>
        <begin position="29"/>
        <end position="201"/>
    </location>
</feature>
<evidence type="ECO:0000313" key="3">
    <source>
        <dbReference type="EMBL" id="TCS38409.1"/>
    </source>
</evidence>
<name>A0A4R3I3B9_PAULE</name>
<gene>
    <name evidence="3" type="ORF">EDC30_102147</name>
</gene>
<organism evidence="3 4">
    <name type="scientific">Paucimonas lemoignei</name>
    <name type="common">Pseudomonas lemoignei</name>
    <dbReference type="NCBI Taxonomy" id="29443"/>
    <lineage>
        <taxon>Bacteria</taxon>
        <taxon>Pseudomonadati</taxon>
        <taxon>Pseudomonadota</taxon>
        <taxon>Betaproteobacteria</taxon>
        <taxon>Burkholderiales</taxon>
        <taxon>Burkholderiaceae</taxon>
        <taxon>Paucimonas</taxon>
    </lineage>
</organism>
<dbReference type="AlphaFoldDB" id="A0A4R3I3B9"/>
<feature type="chain" id="PRO_5020480345" evidence="1">
    <location>
        <begin position="27"/>
        <end position="224"/>
    </location>
</feature>
<evidence type="ECO:0000259" key="2">
    <source>
        <dbReference type="Pfam" id="PF13590"/>
    </source>
</evidence>
<dbReference type="PROSITE" id="PS51257">
    <property type="entry name" value="PROKAR_LIPOPROTEIN"/>
    <property type="match status" value="1"/>
</dbReference>
<evidence type="ECO:0000313" key="4">
    <source>
        <dbReference type="Proteomes" id="UP000295382"/>
    </source>
</evidence>